<evidence type="ECO:0000313" key="2">
    <source>
        <dbReference type="Proteomes" id="UP000003163"/>
    </source>
</evidence>
<reference evidence="1 2" key="1">
    <citation type="submission" date="2011-08" db="EMBL/GenBank/DDBJ databases">
        <authorList>
            <person name="Liu Z.J."/>
            <person name="Shi F.L."/>
            <person name="Lu J.Q."/>
            <person name="Li M."/>
            <person name="Wang Z.L."/>
        </authorList>
    </citation>
    <scope>NUCLEOTIDE SEQUENCE [LARGE SCALE GENOMIC DNA]</scope>
    <source>
        <strain evidence="1 2">USNM 41457</strain>
    </source>
</reference>
<proteinExistence type="predicted"/>
<dbReference type="AlphaFoldDB" id="J9DVN8"/>
<organism evidence="1 2">
    <name type="scientific">Edhazardia aedis (strain USNM 41457)</name>
    <name type="common">Microsporidian parasite</name>
    <dbReference type="NCBI Taxonomy" id="1003232"/>
    <lineage>
        <taxon>Eukaryota</taxon>
        <taxon>Fungi</taxon>
        <taxon>Fungi incertae sedis</taxon>
        <taxon>Microsporidia</taxon>
        <taxon>Edhazardia</taxon>
    </lineage>
</organism>
<dbReference type="InParanoid" id="J9DVN8"/>
<dbReference type="Proteomes" id="UP000003163">
    <property type="component" value="Unassembled WGS sequence"/>
</dbReference>
<feature type="non-terminal residue" evidence="1">
    <location>
        <position position="1"/>
    </location>
</feature>
<protein>
    <submittedName>
        <fullName evidence="1">Uncharacterized protein</fullName>
    </submittedName>
</protein>
<gene>
    <name evidence="1" type="ORF">EDEG_04072</name>
</gene>
<dbReference type="VEuPathDB" id="MicrosporidiaDB:EDEG_04072"/>
<comment type="caution">
    <text evidence="1">The sequence shown here is derived from an EMBL/GenBank/DDBJ whole genome shotgun (WGS) entry which is preliminary data.</text>
</comment>
<name>J9DVN8_EDHAE</name>
<keyword evidence="2" id="KW-1185">Reference proteome</keyword>
<dbReference type="HOGENOM" id="CLU_1357489_0_0_1"/>
<accession>J9DVN8</accession>
<evidence type="ECO:0000313" key="1">
    <source>
        <dbReference type="EMBL" id="EJW05352.1"/>
    </source>
</evidence>
<dbReference type="EMBL" id="AFBI03000245">
    <property type="protein sequence ID" value="EJW05352.1"/>
    <property type="molecule type" value="Genomic_DNA"/>
</dbReference>
<reference evidence="2" key="2">
    <citation type="submission" date="2015-07" db="EMBL/GenBank/DDBJ databases">
        <title>Contrasting host-pathogen interactions and genome evolution in two generalist and specialist microsporidian pathogens of mosquitoes.</title>
        <authorList>
            <consortium name="The Broad Institute Genomics Platform"/>
            <consortium name="The Broad Institute Genome Sequencing Center for Infectious Disease"/>
            <person name="Cuomo C.A."/>
            <person name="Sanscrainte N.D."/>
            <person name="Goldberg J.M."/>
            <person name="Heiman D."/>
            <person name="Young S."/>
            <person name="Zeng Q."/>
            <person name="Becnel J.J."/>
            <person name="Birren B.W."/>
        </authorList>
    </citation>
    <scope>NUCLEOTIDE SEQUENCE [LARGE SCALE GENOMIC DNA]</scope>
    <source>
        <strain evidence="2">USNM 41457</strain>
    </source>
</reference>
<sequence length="202" mass="23620">FRSFIEGNVTKILKSHDSIDVENTNVLDNIVDCLLMTQETSVIASIQQKVQQRLNEYNNSQQFQKNKLIDPSTEAATEIDKKITDSSTIKHCPEKAVEIENLCKLMNNAANIFEEVKNMKPFFEEIRKIHEYFNFLYAKKSYKIFRSYFKLNYFITKEIKIQYPKKLKTSICNLVVSSFADIFDIIQSCRKNSEEELNSDKT</sequence>